<evidence type="ECO:0000259" key="5">
    <source>
        <dbReference type="Pfam" id="PF04073"/>
    </source>
</evidence>
<dbReference type="RefSeq" id="WP_341414316.1">
    <property type="nucleotide sequence ID" value="NZ_JBBPCC010000002.1"/>
</dbReference>
<evidence type="ECO:0000256" key="3">
    <source>
        <dbReference type="ARBA" id="ARBA00023239"/>
    </source>
</evidence>
<evidence type="ECO:0000256" key="1">
    <source>
        <dbReference type="ARBA" id="ARBA00009798"/>
    </source>
</evidence>
<name>A0ABU9DEG0_9BACL</name>
<sequence length="267" mass="29743">MRSPFLVERVFVRVQQNAWGCAGLPQGMDKRGFAFYSGYQVNNCAWDQLLTETELIRMSEVKTNAMRMLDKAKVSYSILTYDHEDGTVHGAAVAERICRPPERVFKTLVAHQGKQLFVFVIPVAEELDLKVAAKAAGVKKVELLPLKELLPSTGYIRGGCSPVGMKKLYPTFIDSSAQTLDVMAVSAGRIGFQMELEPERLAAQVEAVFAPLVRKEIEEQKKTITFSMCKVRGRNKPMLEIRRSDLNRSEGSDRSSQQSGNKQPGNG</sequence>
<dbReference type="PANTHER" id="PTHR30411">
    <property type="entry name" value="CYTOPLASMIC PROTEIN"/>
    <property type="match status" value="1"/>
</dbReference>
<dbReference type="EMBL" id="JBBPCC010000002">
    <property type="protein sequence ID" value="MEK8127262.1"/>
    <property type="molecule type" value="Genomic_DNA"/>
</dbReference>
<dbReference type="CDD" id="cd00002">
    <property type="entry name" value="YbaK_deacylase"/>
    <property type="match status" value="1"/>
</dbReference>
<protein>
    <submittedName>
        <fullName evidence="6">Cys-tRNA(Pro) deacylase</fullName>
    </submittedName>
</protein>
<comment type="similarity">
    <text evidence="1">Belongs to the prolyl-tRNA editing family. YbaK/EbsC subfamily.</text>
</comment>
<accession>A0ABU9DEG0</accession>
<feature type="domain" description="YbaK/aminoacyl-tRNA synthetase-associated" evidence="5">
    <location>
        <begin position="92"/>
        <end position="201"/>
    </location>
</feature>
<evidence type="ECO:0000256" key="2">
    <source>
        <dbReference type="ARBA" id="ARBA00022917"/>
    </source>
</evidence>
<comment type="caution">
    <text evidence="6">The sequence shown here is derived from an EMBL/GenBank/DDBJ whole genome shotgun (WGS) entry which is preliminary data.</text>
</comment>
<evidence type="ECO:0000313" key="7">
    <source>
        <dbReference type="Proteomes" id="UP001469365"/>
    </source>
</evidence>
<gene>
    <name evidence="6" type="primary">ybaK</name>
    <name evidence="6" type="ORF">WMW72_04980</name>
</gene>
<dbReference type="NCBIfam" id="TIGR00011">
    <property type="entry name" value="YbaK_EbsC"/>
    <property type="match status" value="1"/>
</dbReference>
<dbReference type="PANTHER" id="PTHR30411:SF0">
    <property type="entry name" value="CYS-TRNA(PRO)_CYS-TRNA(CYS) DEACYLASE YBAK"/>
    <property type="match status" value="1"/>
</dbReference>
<feature type="compositionally biased region" description="Polar residues" evidence="4">
    <location>
        <begin position="254"/>
        <end position="267"/>
    </location>
</feature>
<keyword evidence="2" id="KW-0648">Protein biosynthesis</keyword>
<keyword evidence="7" id="KW-1185">Reference proteome</keyword>
<dbReference type="Pfam" id="PF04073">
    <property type="entry name" value="tRNA_edit"/>
    <property type="match status" value="1"/>
</dbReference>
<reference evidence="6 7" key="1">
    <citation type="submission" date="2024-04" db="EMBL/GenBank/DDBJ databases">
        <title>draft genome sequnece of Paenibacillus filicis.</title>
        <authorList>
            <person name="Kim D.-U."/>
        </authorList>
    </citation>
    <scope>NUCLEOTIDE SEQUENCE [LARGE SCALE GENOMIC DNA]</scope>
    <source>
        <strain evidence="6 7">KACC14197</strain>
    </source>
</reference>
<proteinExistence type="inferred from homology"/>
<dbReference type="Gene3D" id="3.90.960.10">
    <property type="entry name" value="YbaK/aminoacyl-tRNA synthetase-associated domain"/>
    <property type="match status" value="1"/>
</dbReference>
<dbReference type="Proteomes" id="UP001469365">
    <property type="component" value="Unassembled WGS sequence"/>
</dbReference>
<dbReference type="InterPro" id="IPR004369">
    <property type="entry name" value="Prolyl-tRNA_editing_YbaK/EbsC"/>
</dbReference>
<evidence type="ECO:0000256" key="4">
    <source>
        <dbReference type="SAM" id="MobiDB-lite"/>
    </source>
</evidence>
<organism evidence="6 7">
    <name type="scientific">Paenibacillus filicis</name>
    <dbReference type="NCBI Taxonomy" id="669464"/>
    <lineage>
        <taxon>Bacteria</taxon>
        <taxon>Bacillati</taxon>
        <taxon>Bacillota</taxon>
        <taxon>Bacilli</taxon>
        <taxon>Bacillales</taxon>
        <taxon>Paenibacillaceae</taxon>
        <taxon>Paenibacillus</taxon>
    </lineage>
</organism>
<evidence type="ECO:0000313" key="6">
    <source>
        <dbReference type="EMBL" id="MEK8127262.1"/>
    </source>
</evidence>
<feature type="compositionally biased region" description="Basic and acidic residues" evidence="4">
    <location>
        <begin position="237"/>
        <end position="253"/>
    </location>
</feature>
<feature type="region of interest" description="Disordered" evidence="4">
    <location>
        <begin position="237"/>
        <end position="267"/>
    </location>
</feature>
<dbReference type="SUPFAM" id="SSF55826">
    <property type="entry name" value="YbaK/ProRS associated domain"/>
    <property type="match status" value="1"/>
</dbReference>
<dbReference type="InterPro" id="IPR036754">
    <property type="entry name" value="YbaK/aa-tRNA-synt-asso_dom_sf"/>
</dbReference>
<dbReference type="InterPro" id="IPR007214">
    <property type="entry name" value="YbaK/aa-tRNA-synth-assoc-dom"/>
</dbReference>
<keyword evidence="3" id="KW-0456">Lyase</keyword>